<gene>
    <name evidence="1" type="ORF">GM418_30020</name>
</gene>
<sequence>MGRGENALKKTYLRKTLTFIDSETKLLYLKIRYPEQFHQPEQTFKSELYIVPKSKGLGIIGMAEIVVSLFLSGEVKDKSGKAVSLTLLAQTFEHAFNFSFGSIYDKQDALFRRKPFNLTKTLDFLKSLIHRKDNTKNNG</sequence>
<dbReference type="EMBL" id="CP046401">
    <property type="protein sequence ID" value="QGY47749.1"/>
    <property type="molecule type" value="Genomic_DNA"/>
</dbReference>
<dbReference type="RefSeq" id="WP_158871922.1">
    <property type="nucleotide sequence ID" value="NZ_CP046401.1"/>
</dbReference>
<accession>A0A6I6K258</accession>
<name>A0A6I6K258_9BACT</name>
<dbReference type="AlphaFoldDB" id="A0A6I6K258"/>
<dbReference type="Proteomes" id="UP000428260">
    <property type="component" value="Chromosome"/>
</dbReference>
<keyword evidence="2" id="KW-1185">Reference proteome</keyword>
<proteinExistence type="predicted"/>
<protein>
    <submittedName>
        <fullName evidence="1">Uncharacterized protein</fullName>
    </submittedName>
</protein>
<dbReference type="KEGG" id="mcos:GM418_30020"/>
<evidence type="ECO:0000313" key="1">
    <source>
        <dbReference type="EMBL" id="QGY47749.1"/>
    </source>
</evidence>
<organism evidence="1 2">
    <name type="scientific">Maribellus comscasis</name>
    <dbReference type="NCBI Taxonomy" id="2681766"/>
    <lineage>
        <taxon>Bacteria</taxon>
        <taxon>Pseudomonadati</taxon>
        <taxon>Bacteroidota</taxon>
        <taxon>Bacteroidia</taxon>
        <taxon>Marinilabiliales</taxon>
        <taxon>Prolixibacteraceae</taxon>
        <taxon>Maribellus</taxon>
    </lineage>
</organism>
<evidence type="ECO:0000313" key="2">
    <source>
        <dbReference type="Proteomes" id="UP000428260"/>
    </source>
</evidence>
<reference evidence="1 2" key="1">
    <citation type="submission" date="2019-11" db="EMBL/GenBank/DDBJ databases">
        <authorList>
            <person name="Zheng R.K."/>
            <person name="Sun C.M."/>
        </authorList>
    </citation>
    <scope>NUCLEOTIDE SEQUENCE [LARGE SCALE GENOMIC DNA]</scope>
    <source>
        <strain evidence="1 2">WC007</strain>
    </source>
</reference>